<dbReference type="AlphaFoldDB" id="A0A5B9QBM0"/>
<evidence type="ECO:0000259" key="3">
    <source>
        <dbReference type="Pfam" id="PF07596"/>
    </source>
</evidence>
<gene>
    <name evidence="4" type="primary">xcpT_7</name>
    <name evidence="4" type="ORF">Pr1d_24720</name>
</gene>
<organism evidence="4 5">
    <name type="scientific">Bythopirellula goksoeyrii</name>
    <dbReference type="NCBI Taxonomy" id="1400387"/>
    <lineage>
        <taxon>Bacteria</taxon>
        <taxon>Pseudomonadati</taxon>
        <taxon>Planctomycetota</taxon>
        <taxon>Planctomycetia</taxon>
        <taxon>Pirellulales</taxon>
        <taxon>Lacipirellulaceae</taxon>
        <taxon>Bythopirellula</taxon>
    </lineage>
</organism>
<keyword evidence="5" id="KW-1185">Reference proteome</keyword>
<dbReference type="SUPFAM" id="SSF54523">
    <property type="entry name" value="Pili subunits"/>
    <property type="match status" value="1"/>
</dbReference>
<dbReference type="Proteomes" id="UP000323917">
    <property type="component" value="Chromosome"/>
</dbReference>
<dbReference type="EMBL" id="CP042913">
    <property type="protein sequence ID" value="QEG35179.1"/>
    <property type="molecule type" value="Genomic_DNA"/>
</dbReference>
<keyword evidence="2" id="KW-1133">Transmembrane helix</keyword>
<reference evidence="4 5" key="1">
    <citation type="submission" date="2019-08" db="EMBL/GenBank/DDBJ databases">
        <title>Deep-cultivation of Planctomycetes and their phenomic and genomic characterization uncovers novel biology.</title>
        <authorList>
            <person name="Wiegand S."/>
            <person name="Jogler M."/>
            <person name="Boedeker C."/>
            <person name="Pinto D."/>
            <person name="Vollmers J."/>
            <person name="Rivas-Marin E."/>
            <person name="Kohn T."/>
            <person name="Peeters S.H."/>
            <person name="Heuer A."/>
            <person name="Rast P."/>
            <person name="Oberbeckmann S."/>
            <person name="Bunk B."/>
            <person name="Jeske O."/>
            <person name="Meyerdierks A."/>
            <person name="Storesund J.E."/>
            <person name="Kallscheuer N."/>
            <person name="Luecker S."/>
            <person name="Lage O.M."/>
            <person name="Pohl T."/>
            <person name="Merkel B.J."/>
            <person name="Hornburger P."/>
            <person name="Mueller R.-W."/>
            <person name="Bruemmer F."/>
            <person name="Labrenz M."/>
            <person name="Spormann A.M."/>
            <person name="Op den Camp H."/>
            <person name="Overmann J."/>
            <person name="Amann R."/>
            <person name="Jetten M.S.M."/>
            <person name="Mascher T."/>
            <person name="Medema M.H."/>
            <person name="Devos D.P."/>
            <person name="Kaster A.-K."/>
            <person name="Ovreas L."/>
            <person name="Rohde M."/>
            <person name="Galperin M.Y."/>
            <person name="Jogler C."/>
        </authorList>
    </citation>
    <scope>NUCLEOTIDE SEQUENCE [LARGE SCALE GENOMIC DNA]</scope>
    <source>
        <strain evidence="4 5">Pr1d</strain>
    </source>
</reference>
<dbReference type="OrthoDB" id="245967at2"/>
<evidence type="ECO:0000313" key="4">
    <source>
        <dbReference type="EMBL" id="QEG35179.1"/>
    </source>
</evidence>
<feature type="region of interest" description="Disordered" evidence="1">
    <location>
        <begin position="324"/>
        <end position="343"/>
    </location>
</feature>
<protein>
    <submittedName>
        <fullName evidence="4">Type II secretion system protein G</fullName>
    </submittedName>
</protein>
<dbReference type="InterPro" id="IPR011453">
    <property type="entry name" value="DUF1559"/>
</dbReference>
<evidence type="ECO:0000256" key="2">
    <source>
        <dbReference type="SAM" id="Phobius"/>
    </source>
</evidence>
<dbReference type="NCBIfam" id="TIGR02532">
    <property type="entry name" value="IV_pilin_GFxxxE"/>
    <property type="match status" value="1"/>
</dbReference>
<dbReference type="InterPro" id="IPR012902">
    <property type="entry name" value="N_methyl_site"/>
</dbReference>
<name>A0A5B9QBM0_9BACT</name>
<dbReference type="KEGG" id="bgok:Pr1d_24720"/>
<feature type="transmembrane region" description="Helical" evidence="2">
    <location>
        <begin position="12"/>
        <end position="33"/>
    </location>
</feature>
<dbReference type="PANTHER" id="PTHR30093:SF2">
    <property type="entry name" value="TYPE II SECRETION SYSTEM PROTEIN H"/>
    <property type="match status" value="1"/>
</dbReference>
<feature type="domain" description="DUF1559" evidence="3">
    <location>
        <begin position="34"/>
        <end position="423"/>
    </location>
</feature>
<dbReference type="RefSeq" id="WP_148073723.1">
    <property type="nucleotide sequence ID" value="NZ_CP042913.1"/>
</dbReference>
<evidence type="ECO:0000313" key="5">
    <source>
        <dbReference type="Proteomes" id="UP000323917"/>
    </source>
</evidence>
<dbReference type="PANTHER" id="PTHR30093">
    <property type="entry name" value="GENERAL SECRETION PATHWAY PROTEIN G"/>
    <property type="match status" value="1"/>
</dbReference>
<dbReference type="Gene3D" id="3.30.700.10">
    <property type="entry name" value="Glycoprotein, Type 4 Pilin"/>
    <property type="match status" value="1"/>
</dbReference>
<evidence type="ECO:0000256" key="1">
    <source>
        <dbReference type="SAM" id="MobiDB-lite"/>
    </source>
</evidence>
<proteinExistence type="predicted"/>
<dbReference type="Pfam" id="PF07596">
    <property type="entry name" value="SBP_bac_10"/>
    <property type="match status" value="1"/>
</dbReference>
<dbReference type="InterPro" id="IPR045584">
    <property type="entry name" value="Pilin-like"/>
</dbReference>
<accession>A0A5B9QBM0</accession>
<keyword evidence="2" id="KW-0812">Transmembrane</keyword>
<sequence length="441" mass="46489">MDAKRQRRGFTLVELLVVIAIIGILVALLLPAIQAAREAARRNSCLNNIKNIALGVHNYADKKSEEFPLASTGFFRGRTAPLTTDLRAGSEQDHYSWLFQLLPNMEANNLYTRVREATLPAGRTGGKPTTTGNGSIQLKAGPFGSGGDNTCVNVVGNTTATGNQDLYAHQQKLEVFLCPSYPGSDEAKGTQAYGNGKTKIAVGNYVAMPSTHYNTDGVAPAIDQGAPSGGTLFDSYSGSNPKQLAGNGVLAFAQNTATAAPDNAAVSIYEVQRRPKGVTFAGIRDGTANTILFTESREESYASWISGLSAYVVAVDPGSTPKVTKWPNPPVANTPQRLGWDPSVGTTGRTALNVGNSYKTKQGQTGANAPQETGDAYFLAGYPHANGTTTPSRTFGPSSAHPGTVQHAFADAHGKSINEDVDPNVYLALVTRAGSEVVELP</sequence>
<keyword evidence="2" id="KW-0472">Membrane</keyword>
<dbReference type="PROSITE" id="PS00409">
    <property type="entry name" value="PROKAR_NTER_METHYL"/>
    <property type="match status" value="1"/>
</dbReference>
<dbReference type="Pfam" id="PF07963">
    <property type="entry name" value="N_methyl"/>
    <property type="match status" value="1"/>
</dbReference>